<organism evidence="3 4">
    <name type="scientific">Biomphalaria glabrata</name>
    <name type="common">Bloodfluke planorb</name>
    <name type="synonym">Freshwater snail</name>
    <dbReference type="NCBI Taxonomy" id="6526"/>
    <lineage>
        <taxon>Eukaryota</taxon>
        <taxon>Metazoa</taxon>
        <taxon>Spiralia</taxon>
        <taxon>Lophotrochozoa</taxon>
        <taxon>Mollusca</taxon>
        <taxon>Gastropoda</taxon>
        <taxon>Heterobranchia</taxon>
        <taxon>Euthyneura</taxon>
        <taxon>Panpulmonata</taxon>
        <taxon>Hygrophila</taxon>
        <taxon>Lymnaeoidea</taxon>
        <taxon>Planorbidae</taxon>
        <taxon>Biomphalaria</taxon>
    </lineage>
</organism>
<dbReference type="SUPFAM" id="SSF48403">
    <property type="entry name" value="Ankyrin repeat"/>
    <property type="match status" value="1"/>
</dbReference>
<protein>
    <submittedName>
        <fullName evidence="4">Uncharacterized protein LOC129927784</fullName>
    </submittedName>
</protein>
<dbReference type="Gene3D" id="1.25.40.20">
    <property type="entry name" value="Ankyrin repeat-containing domain"/>
    <property type="match status" value="2"/>
</dbReference>
<dbReference type="PANTHER" id="PTHR24203:SF45">
    <property type="entry name" value="ANKYRIN REPEAT DOMAIN 6"/>
    <property type="match status" value="1"/>
</dbReference>
<sequence length="850" mass="98457">MSHITFSEAYNLMKKKEEREYQTRTKRAEKLSYISSQEELEAIMHKVKTILEDNSLTALKSIKALLSTITESFAYHVGIWRDQHNLNILHYAIINNKPEIINYLLADTSFFPKSHMPFQNPYGHLAALLGHKECLRVILQFRPGDFFKITQSSQFLKLPEEYYRRLKIKESVKNNFLDKIKSYSESNEETKLARNDVETLMAMIEEEKHDKKYKHSLTKKFRPVSEKKTPINDTPSSSAPISKYRKSITKSIPKTGERKLSTVLIAPANQDESKSMFQIERIQSQPKLKLESRTNATIDLRDSTKVNSHLITIYRNLFTEDGPGILNGAAMPATVNFMDTPKAMRAQDFNYQSTFRNNIFSEQKNAESAYRHKWDSTSTKKDSTDHMRISKKLSFTKPSNSNLGEPSKAWIKNERIDIGVRGKKKYKEFRIKIDHREVKEKDDAYRSMNKTPLTIAAERGHLECVQFLLDQVILKSNPMIATKEPLTLATKARSPEAIILLVQKKMSRWDYQSAVLVAIRELYPDCLTALLTISGKERATLFDGVNLFHVLYSQSLLSNYRYELMPEMTRVLLSCKENVNAHNIPRTFPMYTLISCAFNISQMKQIYYYLECLTILLEAKANPHYSEERAEKDFAKNSGLSFTRKSFSSAISCILESAKGSLDYFEKPYFSKMFVKKFITTIETFDKTKRMILNDVLFDYVKYSNIFGLDKSIIKSLMRYGANPDSKRAGKYAVNAYFDIILPYLTKFEVINSYDHYQKELVDVMYICRYMSPKCLNEALKVFLEEHLLVSPIQALPVCRYFSYLINEMVRSPRSLLEMTSQQIWLCVGRNKIRAKSLSLSDELLTIIIP</sequence>
<keyword evidence="2" id="KW-0040">ANK repeat</keyword>
<dbReference type="AlphaFoldDB" id="A0A9W3B643"/>
<evidence type="ECO:0000256" key="2">
    <source>
        <dbReference type="ARBA" id="ARBA00023043"/>
    </source>
</evidence>
<accession>A0A9W3B643</accession>
<dbReference type="OMA" id="AKANPHY"/>
<keyword evidence="1" id="KW-0677">Repeat</keyword>
<dbReference type="Pfam" id="PF12796">
    <property type="entry name" value="Ank_2"/>
    <property type="match status" value="1"/>
</dbReference>
<proteinExistence type="predicted"/>
<dbReference type="Proteomes" id="UP001165740">
    <property type="component" value="Chromosome 1"/>
</dbReference>
<evidence type="ECO:0000256" key="1">
    <source>
        <dbReference type="ARBA" id="ARBA00022737"/>
    </source>
</evidence>
<dbReference type="InterPro" id="IPR036770">
    <property type="entry name" value="Ankyrin_rpt-contain_sf"/>
</dbReference>
<dbReference type="OrthoDB" id="6058160at2759"/>
<reference evidence="4" key="1">
    <citation type="submission" date="2025-08" db="UniProtKB">
        <authorList>
            <consortium name="RefSeq"/>
        </authorList>
    </citation>
    <scope>IDENTIFICATION</scope>
</reference>
<dbReference type="InterPro" id="IPR002110">
    <property type="entry name" value="Ankyrin_rpt"/>
</dbReference>
<dbReference type="RefSeq" id="XP_055894941.1">
    <property type="nucleotide sequence ID" value="XM_056038966.1"/>
</dbReference>
<gene>
    <name evidence="4" type="primary">LOC129927784</name>
</gene>
<keyword evidence="3" id="KW-1185">Reference proteome</keyword>
<evidence type="ECO:0000313" key="4">
    <source>
        <dbReference type="RefSeq" id="XP_055894941.1"/>
    </source>
</evidence>
<evidence type="ECO:0000313" key="3">
    <source>
        <dbReference type="Proteomes" id="UP001165740"/>
    </source>
</evidence>
<name>A0A9W3B643_BIOGL</name>
<dbReference type="GeneID" id="129927784"/>
<dbReference type="SMART" id="SM00248">
    <property type="entry name" value="ANK"/>
    <property type="match status" value="6"/>
</dbReference>
<dbReference type="PANTHER" id="PTHR24203">
    <property type="entry name" value="ANKYRIN REPEAT FAMILY PROTEIN"/>
    <property type="match status" value="1"/>
</dbReference>